<evidence type="ECO:0000313" key="3">
    <source>
        <dbReference type="EMBL" id="KAK7690603.1"/>
    </source>
</evidence>
<keyword evidence="1" id="KW-0175">Coiled coil</keyword>
<feature type="region of interest" description="Disordered" evidence="2">
    <location>
        <begin position="1"/>
        <end position="25"/>
    </location>
</feature>
<evidence type="ECO:0000256" key="2">
    <source>
        <dbReference type="SAM" id="MobiDB-lite"/>
    </source>
</evidence>
<gene>
    <name evidence="3" type="ORF">QCA50_005702</name>
</gene>
<feature type="compositionally biased region" description="Polar residues" evidence="2">
    <location>
        <begin position="106"/>
        <end position="125"/>
    </location>
</feature>
<keyword evidence="4" id="KW-1185">Reference proteome</keyword>
<comment type="caution">
    <text evidence="3">The sequence shown here is derived from an EMBL/GenBank/DDBJ whole genome shotgun (WGS) entry which is preliminary data.</text>
</comment>
<proteinExistence type="predicted"/>
<sequence>MSSKRGRKRNDNLPPNRARDVQRAFRARRAAHLEALEQRVAELEEENNVLRAALHLPPVHRPALGKGPTGKDKPKPYPTRTSSSLGDIIARSGSLPSGVPAPAGSDSPSSNSARTDSLSPTTNSIHDLGVSSVWGDNISRKDTSNQQQYDYAGLSTGSNQYYQASQSPSTSRPLHSVPQATYQTTSDGNYFLENQRGYPVYSSVHDNSHSQMHNHSPTSAIAPSSSPHGNSVTHTMSTHRRSITESQGYPLGVVINHQALSSSMPHAPRQQQQQSAHVVRIPSPESVVSVRASVYDMESRVGRMPS</sequence>
<dbReference type="Gene3D" id="1.20.5.170">
    <property type="match status" value="1"/>
</dbReference>
<evidence type="ECO:0000256" key="1">
    <source>
        <dbReference type="SAM" id="Coils"/>
    </source>
</evidence>
<evidence type="ECO:0008006" key="5">
    <source>
        <dbReference type="Google" id="ProtNLM"/>
    </source>
</evidence>
<evidence type="ECO:0000313" key="4">
    <source>
        <dbReference type="Proteomes" id="UP001385951"/>
    </source>
</evidence>
<feature type="compositionally biased region" description="Low complexity" evidence="2">
    <location>
        <begin position="216"/>
        <end position="227"/>
    </location>
</feature>
<dbReference type="AlphaFoldDB" id="A0AAW0GK23"/>
<dbReference type="Proteomes" id="UP001385951">
    <property type="component" value="Unassembled WGS sequence"/>
</dbReference>
<protein>
    <recommendedName>
        <fullName evidence="5">BZIP domain-containing protein</fullName>
    </recommendedName>
</protein>
<dbReference type="SUPFAM" id="SSF57959">
    <property type="entry name" value="Leucine zipper domain"/>
    <property type="match status" value="1"/>
</dbReference>
<feature type="coiled-coil region" evidence="1">
    <location>
        <begin position="26"/>
        <end position="53"/>
    </location>
</feature>
<organism evidence="3 4">
    <name type="scientific">Cerrena zonata</name>
    <dbReference type="NCBI Taxonomy" id="2478898"/>
    <lineage>
        <taxon>Eukaryota</taxon>
        <taxon>Fungi</taxon>
        <taxon>Dikarya</taxon>
        <taxon>Basidiomycota</taxon>
        <taxon>Agaricomycotina</taxon>
        <taxon>Agaricomycetes</taxon>
        <taxon>Polyporales</taxon>
        <taxon>Cerrenaceae</taxon>
        <taxon>Cerrena</taxon>
    </lineage>
</organism>
<feature type="region of interest" description="Disordered" evidence="2">
    <location>
        <begin position="206"/>
        <end position="242"/>
    </location>
</feature>
<feature type="region of interest" description="Disordered" evidence="2">
    <location>
        <begin position="53"/>
        <end position="129"/>
    </location>
</feature>
<dbReference type="EMBL" id="JASBNA010000006">
    <property type="protein sequence ID" value="KAK7690603.1"/>
    <property type="molecule type" value="Genomic_DNA"/>
</dbReference>
<accession>A0AAW0GK23</accession>
<dbReference type="InterPro" id="IPR046347">
    <property type="entry name" value="bZIP_sf"/>
</dbReference>
<dbReference type="GO" id="GO:0003700">
    <property type="term" value="F:DNA-binding transcription factor activity"/>
    <property type="evidence" value="ECO:0007669"/>
    <property type="project" value="InterPro"/>
</dbReference>
<name>A0AAW0GK23_9APHY</name>
<reference evidence="3 4" key="1">
    <citation type="submission" date="2022-09" db="EMBL/GenBank/DDBJ databases">
        <authorList>
            <person name="Palmer J.M."/>
        </authorList>
    </citation>
    <scope>NUCLEOTIDE SEQUENCE [LARGE SCALE GENOMIC DNA]</scope>
    <source>
        <strain evidence="3 4">DSM 7382</strain>
    </source>
</reference>